<dbReference type="GO" id="GO:0000160">
    <property type="term" value="P:phosphorelay signal transduction system"/>
    <property type="evidence" value="ECO:0007669"/>
    <property type="project" value="InterPro"/>
</dbReference>
<evidence type="ECO:0000256" key="1">
    <source>
        <dbReference type="PROSITE-ProRule" id="PRU00169"/>
    </source>
</evidence>
<dbReference type="InterPro" id="IPR052048">
    <property type="entry name" value="ST_Response_Regulator"/>
</dbReference>
<dbReference type="InterPro" id="IPR011006">
    <property type="entry name" value="CheY-like_superfamily"/>
</dbReference>
<dbReference type="EMBL" id="CP036274">
    <property type="protein sequence ID" value="QDU27269.1"/>
    <property type="molecule type" value="Genomic_DNA"/>
</dbReference>
<dbReference type="Pfam" id="PF00072">
    <property type="entry name" value="Response_reg"/>
    <property type="match status" value="1"/>
</dbReference>
<dbReference type="OrthoDB" id="9813953at2"/>
<organism evidence="3 4">
    <name type="scientific">Anatilimnocola aggregata</name>
    <dbReference type="NCBI Taxonomy" id="2528021"/>
    <lineage>
        <taxon>Bacteria</taxon>
        <taxon>Pseudomonadati</taxon>
        <taxon>Planctomycetota</taxon>
        <taxon>Planctomycetia</taxon>
        <taxon>Pirellulales</taxon>
        <taxon>Pirellulaceae</taxon>
        <taxon>Anatilimnocola</taxon>
    </lineage>
</organism>
<evidence type="ECO:0000259" key="2">
    <source>
        <dbReference type="PROSITE" id="PS50110"/>
    </source>
</evidence>
<name>A0A517YAK7_9BACT</name>
<dbReference type="AlphaFoldDB" id="A0A517YAK7"/>
<dbReference type="InterPro" id="IPR001789">
    <property type="entry name" value="Sig_transdc_resp-reg_receiver"/>
</dbReference>
<evidence type="ECO:0000313" key="3">
    <source>
        <dbReference type="EMBL" id="QDU27269.1"/>
    </source>
</evidence>
<dbReference type="PANTHER" id="PTHR43228">
    <property type="entry name" value="TWO-COMPONENT RESPONSE REGULATOR"/>
    <property type="match status" value="1"/>
</dbReference>
<dbReference type="SMART" id="SM00448">
    <property type="entry name" value="REC"/>
    <property type="match status" value="1"/>
</dbReference>
<dbReference type="KEGG" id="aagg:ETAA8_23560"/>
<proteinExistence type="predicted"/>
<dbReference type="SUPFAM" id="SSF52172">
    <property type="entry name" value="CheY-like"/>
    <property type="match status" value="1"/>
</dbReference>
<gene>
    <name evidence="3" type="primary">cheY_1</name>
    <name evidence="3" type="ORF">ETAA8_23560</name>
</gene>
<sequence length="120" mass="13246">MSKKVLVADDSSTMRKIILRSLQAVGVPDAAEAADGEEAVNMFQQATYDMVLTDWNMPKKNGLDVIREIRAINATVPIIMVTTEAEKTRVLEAIQAGVSDYLVKPFTADTLRQKLEKFGC</sequence>
<feature type="domain" description="Response regulatory" evidence="2">
    <location>
        <begin position="4"/>
        <end position="119"/>
    </location>
</feature>
<dbReference type="Gene3D" id="3.40.50.2300">
    <property type="match status" value="1"/>
</dbReference>
<evidence type="ECO:0000313" key="4">
    <source>
        <dbReference type="Proteomes" id="UP000315017"/>
    </source>
</evidence>
<dbReference type="RefSeq" id="WP_145088121.1">
    <property type="nucleotide sequence ID" value="NZ_CP036274.1"/>
</dbReference>
<dbReference type="PROSITE" id="PS50110">
    <property type="entry name" value="RESPONSE_REGULATORY"/>
    <property type="match status" value="1"/>
</dbReference>
<keyword evidence="1" id="KW-0597">Phosphoprotein</keyword>
<protein>
    <submittedName>
        <fullName evidence="3">Chemotaxis protein CheY</fullName>
    </submittedName>
</protein>
<reference evidence="3 4" key="1">
    <citation type="submission" date="2019-02" db="EMBL/GenBank/DDBJ databases">
        <title>Deep-cultivation of Planctomycetes and their phenomic and genomic characterization uncovers novel biology.</title>
        <authorList>
            <person name="Wiegand S."/>
            <person name="Jogler M."/>
            <person name="Boedeker C."/>
            <person name="Pinto D."/>
            <person name="Vollmers J."/>
            <person name="Rivas-Marin E."/>
            <person name="Kohn T."/>
            <person name="Peeters S.H."/>
            <person name="Heuer A."/>
            <person name="Rast P."/>
            <person name="Oberbeckmann S."/>
            <person name="Bunk B."/>
            <person name="Jeske O."/>
            <person name="Meyerdierks A."/>
            <person name="Storesund J.E."/>
            <person name="Kallscheuer N."/>
            <person name="Luecker S."/>
            <person name="Lage O.M."/>
            <person name="Pohl T."/>
            <person name="Merkel B.J."/>
            <person name="Hornburger P."/>
            <person name="Mueller R.-W."/>
            <person name="Bruemmer F."/>
            <person name="Labrenz M."/>
            <person name="Spormann A.M."/>
            <person name="Op den Camp H."/>
            <person name="Overmann J."/>
            <person name="Amann R."/>
            <person name="Jetten M.S.M."/>
            <person name="Mascher T."/>
            <person name="Medema M.H."/>
            <person name="Devos D.P."/>
            <person name="Kaster A.-K."/>
            <person name="Ovreas L."/>
            <person name="Rohde M."/>
            <person name="Galperin M.Y."/>
            <person name="Jogler C."/>
        </authorList>
    </citation>
    <scope>NUCLEOTIDE SEQUENCE [LARGE SCALE GENOMIC DNA]</scope>
    <source>
        <strain evidence="3 4">ETA_A8</strain>
    </source>
</reference>
<keyword evidence="4" id="KW-1185">Reference proteome</keyword>
<dbReference type="Proteomes" id="UP000315017">
    <property type="component" value="Chromosome"/>
</dbReference>
<feature type="modified residue" description="4-aspartylphosphate" evidence="1">
    <location>
        <position position="54"/>
    </location>
</feature>
<dbReference type="PANTHER" id="PTHR43228:SF1">
    <property type="entry name" value="TWO-COMPONENT RESPONSE REGULATOR ARR22"/>
    <property type="match status" value="1"/>
</dbReference>
<accession>A0A517YAK7</accession>